<dbReference type="AlphaFoldDB" id="A0A1Y2IXB4"/>
<sequence>MSQEEHDNFLANVLRNHPSAVYMLPLSGHQLQGQVTAARKTGHHTRLLRAQSSWSDPSRDILIFGKNPKVVEEQYGRIQKRAATGLPWKEIVHGIGIARGLIKEIMAVWALFS</sequence>
<organism evidence="1 2">
    <name type="scientific">Trametes coccinea (strain BRFM310)</name>
    <name type="common">Pycnoporus coccineus</name>
    <dbReference type="NCBI Taxonomy" id="1353009"/>
    <lineage>
        <taxon>Eukaryota</taxon>
        <taxon>Fungi</taxon>
        <taxon>Dikarya</taxon>
        <taxon>Basidiomycota</taxon>
        <taxon>Agaricomycotina</taxon>
        <taxon>Agaricomycetes</taxon>
        <taxon>Polyporales</taxon>
        <taxon>Polyporaceae</taxon>
        <taxon>Trametes</taxon>
    </lineage>
</organism>
<protein>
    <submittedName>
        <fullName evidence="1">Uncharacterized protein</fullName>
    </submittedName>
</protein>
<evidence type="ECO:0000313" key="1">
    <source>
        <dbReference type="EMBL" id="OSD04572.1"/>
    </source>
</evidence>
<dbReference type="EMBL" id="KZ084096">
    <property type="protein sequence ID" value="OSD04572.1"/>
    <property type="molecule type" value="Genomic_DNA"/>
</dbReference>
<dbReference type="OrthoDB" id="2725202at2759"/>
<accession>A0A1Y2IXB4</accession>
<gene>
    <name evidence="1" type="ORF">PYCCODRAFT_1433441</name>
</gene>
<dbReference type="Proteomes" id="UP000193067">
    <property type="component" value="Unassembled WGS sequence"/>
</dbReference>
<proteinExistence type="predicted"/>
<evidence type="ECO:0000313" key="2">
    <source>
        <dbReference type="Proteomes" id="UP000193067"/>
    </source>
</evidence>
<name>A0A1Y2IXB4_TRAC3</name>
<reference evidence="1 2" key="1">
    <citation type="journal article" date="2015" name="Biotechnol. Biofuels">
        <title>Enhanced degradation of softwood versus hardwood by the white-rot fungus Pycnoporus coccineus.</title>
        <authorList>
            <person name="Couturier M."/>
            <person name="Navarro D."/>
            <person name="Chevret D."/>
            <person name="Henrissat B."/>
            <person name="Piumi F."/>
            <person name="Ruiz-Duenas F.J."/>
            <person name="Martinez A.T."/>
            <person name="Grigoriev I.V."/>
            <person name="Riley R."/>
            <person name="Lipzen A."/>
            <person name="Berrin J.G."/>
            <person name="Master E.R."/>
            <person name="Rosso M.N."/>
        </authorList>
    </citation>
    <scope>NUCLEOTIDE SEQUENCE [LARGE SCALE GENOMIC DNA]</scope>
    <source>
        <strain evidence="1 2">BRFM310</strain>
    </source>
</reference>
<keyword evidence="2" id="KW-1185">Reference proteome</keyword>